<protein>
    <submittedName>
        <fullName evidence="2">Uncharacterized protein</fullName>
    </submittedName>
</protein>
<keyword evidence="1" id="KW-0812">Transmembrane</keyword>
<gene>
    <name evidence="2" type="ORF">HATV-3_gp22</name>
</gene>
<proteinExistence type="predicted"/>
<name>A0AAE8XZ25_9CAUD</name>
<keyword evidence="1" id="KW-0472">Membrane</keyword>
<reference evidence="2" key="1">
    <citation type="submission" date="2021-05" db="EMBL/GenBank/DDBJ databases">
        <title>Diversity, taxonomy and evolution of archaeal viruses of the class Caudoviricetes.</title>
        <authorList>
            <person name="Liu Y."/>
            <person name="Demina T.A."/>
            <person name="Roux S."/>
            <person name="Aiewsakun P."/>
            <person name="Kazlauskas D."/>
            <person name="Simmonds P."/>
            <person name="Prangishvili D."/>
            <person name="Oksanen H.M."/>
            <person name="Krupovic M."/>
        </authorList>
    </citation>
    <scope>NUCLEOTIDE SEQUENCE</scope>
    <source>
        <strain evidence="2">HATV-3/30</strain>
    </source>
</reference>
<dbReference type="Proteomes" id="UP000827845">
    <property type="component" value="Segment"/>
</dbReference>
<dbReference type="EMBL" id="MZ334527">
    <property type="protein sequence ID" value="UBF23372.1"/>
    <property type="molecule type" value="Genomic_DNA"/>
</dbReference>
<keyword evidence="3" id="KW-1185">Reference proteome</keyword>
<keyword evidence="1" id="KW-1133">Transmembrane helix</keyword>
<evidence type="ECO:0000313" key="3">
    <source>
        <dbReference type="Proteomes" id="UP000827845"/>
    </source>
</evidence>
<accession>A0AAE8XZ25</accession>
<evidence type="ECO:0000256" key="1">
    <source>
        <dbReference type="SAM" id="Phobius"/>
    </source>
</evidence>
<feature type="transmembrane region" description="Helical" evidence="1">
    <location>
        <begin position="12"/>
        <end position="30"/>
    </location>
</feature>
<organism evidence="2 3">
    <name type="scientific">Haloarcula tailed virus 3</name>
    <dbReference type="NCBI Taxonomy" id="2877990"/>
    <lineage>
        <taxon>Viruses</taxon>
        <taxon>Duplodnaviria</taxon>
        <taxon>Heunggongvirae</taxon>
        <taxon>Uroviricota</taxon>
        <taxon>Caudoviricetes</taxon>
        <taxon>Kirjokansivirales</taxon>
        <taxon>Pyrstoviridae</taxon>
        <taxon>Hatrivirus</taxon>
        <taxon>Hatrivirus caudatum</taxon>
        <taxon>Hatrivirus HATV3</taxon>
    </lineage>
</organism>
<evidence type="ECO:0000313" key="2">
    <source>
        <dbReference type="EMBL" id="UBF23372.1"/>
    </source>
</evidence>
<sequence length="171" mass="19134">MNIQEIILQNPLYLGILTVAILLVYGYQHSLSFREYYTLNTVKGIVFTILNPYLSAKGRPLLSVKGSIQDSDEYVVTEKKPLRRVYAMLRANGFTPHLIATTKVREGERADAQLVYVHDDGKQTEAYLFASDGKVDIYAHVETAVFDPDGHLTDNQQAGDTRGKVLEAIAE</sequence>